<keyword evidence="4 5" id="KW-0472">Membrane</keyword>
<accession>A0A9P4GEM7</accession>
<feature type="domain" description="Major facilitator superfamily (MFS) profile" evidence="6">
    <location>
        <begin position="38"/>
        <end position="462"/>
    </location>
</feature>
<dbReference type="GO" id="GO:0005886">
    <property type="term" value="C:plasma membrane"/>
    <property type="evidence" value="ECO:0007669"/>
    <property type="project" value="TreeGrafter"/>
</dbReference>
<dbReference type="GO" id="GO:0022857">
    <property type="term" value="F:transmembrane transporter activity"/>
    <property type="evidence" value="ECO:0007669"/>
    <property type="project" value="InterPro"/>
</dbReference>
<feature type="transmembrane region" description="Helical" evidence="5">
    <location>
        <begin position="438"/>
        <end position="459"/>
    </location>
</feature>
<feature type="transmembrane region" description="Helical" evidence="5">
    <location>
        <begin position="267"/>
        <end position="291"/>
    </location>
</feature>
<feature type="transmembrane region" description="Helical" evidence="5">
    <location>
        <begin position="36"/>
        <end position="54"/>
    </location>
</feature>
<evidence type="ECO:0000256" key="3">
    <source>
        <dbReference type="ARBA" id="ARBA00022989"/>
    </source>
</evidence>
<feature type="transmembrane region" description="Helical" evidence="5">
    <location>
        <begin position="74"/>
        <end position="93"/>
    </location>
</feature>
<feature type="transmembrane region" description="Helical" evidence="5">
    <location>
        <begin position="303"/>
        <end position="326"/>
    </location>
</feature>
<dbReference type="Pfam" id="PF07690">
    <property type="entry name" value="MFS_1"/>
    <property type="match status" value="1"/>
</dbReference>
<feature type="transmembrane region" description="Helical" evidence="5">
    <location>
        <begin position="347"/>
        <end position="366"/>
    </location>
</feature>
<dbReference type="RefSeq" id="XP_040786718.1">
    <property type="nucleotide sequence ID" value="XM_040933880.1"/>
</dbReference>
<dbReference type="OrthoDB" id="5376138at2759"/>
<evidence type="ECO:0000256" key="4">
    <source>
        <dbReference type="ARBA" id="ARBA00023136"/>
    </source>
</evidence>
<dbReference type="InterPro" id="IPR020846">
    <property type="entry name" value="MFS_dom"/>
</dbReference>
<dbReference type="Gene3D" id="1.20.1250.20">
    <property type="entry name" value="MFS general substrate transporter like domains"/>
    <property type="match status" value="1"/>
</dbReference>
<dbReference type="AlphaFoldDB" id="A0A9P4GEM7"/>
<dbReference type="PANTHER" id="PTHR23502">
    <property type="entry name" value="MAJOR FACILITATOR SUPERFAMILY"/>
    <property type="match status" value="1"/>
</dbReference>
<evidence type="ECO:0000256" key="5">
    <source>
        <dbReference type="SAM" id="Phobius"/>
    </source>
</evidence>
<evidence type="ECO:0000313" key="7">
    <source>
        <dbReference type="EMBL" id="KAF1844155.1"/>
    </source>
</evidence>
<reference evidence="7" key="1">
    <citation type="submission" date="2020-01" db="EMBL/GenBank/DDBJ databases">
        <authorList>
            <consortium name="DOE Joint Genome Institute"/>
            <person name="Haridas S."/>
            <person name="Albert R."/>
            <person name="Binder M."/>
            <person name="Bloem J."/>
            <person name="Labutti K."/>
            <person name="Salamov A."/>
            <person name="Andreopoulos B."/>
            <person name="Baker S.E."/>
            <person name="Barry K."/>
            <person name="Bills G."/>
            <person name="Bluhm B.H."/>
            <person name="Cannon C."/>
            <person name="Castanera R."/>
            <person name="Culley D.E."/>
            <person name="Daum C."/>
            <person name="Ezra D."/>
            <person name="Gonzalez J.B."/>
            <person name="Henrissat B."/>
            <person name="Kuo A."/>
            <person name="Liang C."/>
            <person name="Lipzen A."/>
            <person name="Lutzoni F."/>
            <person name="Magnuson J."/>
            <person name="Mondo S."/>
            <person name="Nolan M."/>
            <person name="Ohm R."/>
            <person name="Pangilinan J."/>
            <person name="Park H.-J."/>
            <person name="Ramirez L."/>
            <person name="Alfaro M."/>
            <person name="Sun H."/>
            <person name="Tritt A."/>
            <person name="Yoshinaga Y."/>
            <person name="Zwiers L.-H."/>
            <person name="Turgeon B.G."/>
            <person name="Goodwin S.B."/>
            <person name="Spatafora J.W."/>
            <person name="Crous P.W."/>
            <person name="Grigoriev I.V."/>
        </authorList>
    </citation>
    <scope>NUCLEOTIDE SEQUENCE</scope>
    <source>
        <strain evidence="7">CBS 394.84</strain>
    </source>
</reference>
<dbReference type="FunFam" id="1.20.1250.20:FF:000088">
    <property type="entry name" value="MFS multidrug transporter, putative"/>
    <property type="match status" value="1"/>
</dbReference>
<evidence type="ECO:0000256" key="1">
    <source>
        <dbReference type="ARBA" id="ARBA00004141"/>
    </source>
</evidence>
<dbReference type="PROSITE" id="PS50850">
    <property type="entry name" value="MFS"/>
    <property type="match status" value="1"/>
</dbReference>
<comment type="subcellular location">
    <subcellularLocation>
        <location evidence="1">Membrane</location>
        <topology evidence="1">Multi-pass membrane protein</topology>
    </subcellularLocation>
</comment>
<dbReference type="InterPro" id="IPR036259">
    <property type="entry name" value="MFS_trans_sf"/>
</dbReference>
<evidence type="ECO:0000256" key="2">
    <source>
        <dbReference type="ARBA" id="ARBA00022692"/>
    </source>
</evidence>
<feature type="transmembrane region" description="Helical" evidence="5">
    <location>
        <begin position="158"/>
        <end position="177"/>
    </location>
</feature>
<keyword evidence="2 5" id="KW-0812">Transmembrane</keyword>
<dbReference type="PANTHER" id="PTHR23502:SF3">
    <property type="entry name" value="MAJOR FACILITATOR SUPERFAMILY (MFS) PROFILE DOMAIN-CONTAINING PROTEIN-RELATED"/>
    <property type="match status" value="1"/>
</dbReference>
<evidence type="ECO:0000259" key="6">
    <source>
        <dbReference type="PROSITE" id="PS50850"/>
    </source>
</evidence>
<dbReference type="EMBL" id="ML976617">
    <property type="protein sequence ID" value="KAF1844155.1"/>
    <property type="molecule type" value="Genomic_DNA"/>
</dbReference>
<dbReference type="SUPFAM" id="SSF103473">
    <property type="entry name" value="MFS general substrate transporter"/>
    <property type="match status" value="1"/>
</dbReference>
<sequence length="503" mass="55217">MSSSPATISLQGSKIILEEHTSRSSTAYAWSQRKKWILLTMVAFCQVSMNFNAAVYSNAVEGINTTFGISNARLGMVAFLIPYAIGCELWAPWSEEFGRWPIMQASLSLTNISILLCALAKNFGLVIGGRVMGGLSSAGGSVTMGMVADMFSPEDQQYAVLWASLFSCLGAVFGGIGGGPIQQYLPWRWNFWIQLIFGVATQVLHLAVAKESRATILLDLEAKRQRKLGASNVYGPDEVRSWKERLHPREIMTTICRPFQMLLFEPIVLFLSLLSGFADALIFSFFESYAYVFQQWSFTPTHISLALVALAASYVIGYFTFFPVIARHNARRSKGEQLSPEARLKPLLFHVVLLPVGLLICAFVATGPPLHWAGVIIASVIIGIANFAIYYTTIDYMVAAYGPYSASATGGNGFMRDFLAGLCALYTGPLYHRLGIRNAYLVLFGLAVLFCIPVYVFYFQGARIRARSKFASELASKKEEQSGGNDGIEMGDGVLAISTLQEV</sequence>
<keyword evidence="3 5" id="KW-1133">Transmembrane helix</keyword>
<evidence type="ECO:0000313" key="8">
    <source>
        <dbReference type="Proteomes" id="UP000800039"/>
    </source>
</evidence>
<dbReference type="Proteomes" id="UP000800039">
    <property type="component" value="Unassembled WGS sequence"/>
</dbReference>
<feature type="transmembrane region" description="Helical" evidence="5">
    <location>
        <begin position="131"/>
        <end position="151"/>
    </location>
</feature>
<organism evidence="7 8">
    <name type="scientific">Cucurbitaria berberidis CBS 394.84</name>
    <dbReference type="NCBI Taxonomy" id="1168544"/>
    <lineage>
        <taxon>Eukaryota</taxon>
        <taxon>Fungi</taxon>
        <taxon>Dikarya</taxon>
        <taxon>Ascomycota</taxon>
        <taxon>Pezizomycotina</taxon>
        <taxon>Dothideomycetes</taxon>
        <taxon>Pleosporomycetidae</taxon>
        <taxon>Pleosporales</taxon>
        <taxon>Pleosporineae</taxon>
        <taxon>Cucurbitariaceae</taxon>
        <taxon>Cucurbitaria</taxon>
    </lineage>
</organism>
<dbReference type="InterPro" id="IPR011701">
    <property type="entry name" value="MFS"/>
</dbReference>
<feature type="transmembrane region" description="Helical" evidence="5">
    <location>
        <begin position="105"/>
        <end position="125"/>
    </location>
</feature>
<gene>
    <name evidence="7" type="ORF">K460DRAFT_369022</name>
</gene>
<keyword evidence="8" id="KW-1185">Reference proteome</keyword>
<proteinExistence type="predicted"/>
<name>A0A9P4GEM7_9PLEO</name>
<protein>
    <submittedName>
        <fullName evidence="7">MFS general substrate transporter</fullName>
    </submittedName>
</protein>
<dbReference type="GeneID" id="63851131"/>
<comment type="caution">
    <text evidence="7">The sequence shown here is derived from an EMBL/GenBank/DDBJ whole genome shotgun (WGS) entry which is preliminary data.</text>
</comment>
<feature type="transmembrane region" description="Helical" evidence="5">
    <location>
        <begin position="372"/>
        <end position="393"/>
    </location>
</feature>